<protein>
    <submittedName>
        <fullName evidence="1">Uncharacterized protein</fullName>
    </submittedName>
</protein>
<comment type="caution">
    <text evidence="1">The sequence shown here is derived from an EMBL/GenBank/DDBJ whole genome shotgun (WGS) entry which is preliminary data.</text>
</comment>
<gene>
    <name evidence="1" type="ORF">AB5I84_01385</name>
</gene>
<evidence type="ECO:0000313" key="2">
    <source>
        <dbReference type="Proteomes" id="UP001562065"/>
    </source>
</evidence>
<keyword evidence="2" id="KW-1185">Reference proteome</keyword>
<reference evidence="1 2" key="1">
    <citation type="submission" date="2024-07" db="EMBL/GenBank/DDBJ databases">
        <authorList>
            <person name="Ren Q."/>
        </authorList>
    </citation>
    <scope>NUCLEOTIDE SEQUENCE [LARGE SCALE GENOMIC DNA]</scope>
    <source>
        <strain evidence="1 2">REN37</strain>
    </source>
</reference>
<proteinExistence type="predicted"/>
<accession>A0ABV4AEA8</accession>
<organism evidence="1 2">
    <name type="scientific">Isoalcanivorax beigongshangi</name>
    <dbReference type="NCBI Taxonomy" id="3238810"/>
    <lineage>
        <taxon>Bacteria</taxon>
        <taxon>Pseudomonadati</taxon>
        <taxon>Pseudomonadota</taxon>
        <taxon>Gammaproteobacteria</taxon>
        <taxon>Oceanospirillales</taxon>
        <taxon>Alcanivoracaceae</taxon>
        <taxon>Isoalcanivorax</taxon>
    </lineage>
</organism>
<evidence type="ECO:0000313" key="1">
    <source>
        <dbReference type="EMBL" id="MEY1660798.1"/>
    </source>
</evidence>
<sequence>MDAACHLFQNSQPDLPSDYALLNDGIALDQAGAPVTCPQDAELVRAYCFHGLQLCAASADAELDRIADRLAAVAALAGREHYRRALQALRAELATV</sequence>
<dbReference type="EMBL" id="JBGCUO010000001">
    <property type="protein sequence ID" value="MEY1660798.1"/>
    <property type="molecule type" value="Genomic_DNA"/>
</dbReference>
<name>A0ABV4AEA8_9GAMM</name>
<dbReference type="Proteomes" id="UP001562065">
    <property type="component" value="Unassembled WGS sequence"/>
</dbReference>
<dbReference type="RefSeq" id="WP_369454040.1">
    <property type="nucleotide sequence ID" value="NZ_JBGCUO010000001.1"/>
</dbReference>